<feature type="transmembrane region" description="Helical" evidence="7">
    <location>
        <begin position="12"/>
        <end position="35"/>
    </location>
</feature>
<proteinExistence type="inferred from homology"/>
<dbReference type="PROSITE" id="PS50928">
    <property type="entry name" value="ABC_TM1"/>
    <property type="match status" value="1"/>
</dbReference>
<dbReference type="GO" id="GO:0055085">
    <property type="term" value="P:transmembrane transport"/>
    <property type="evidence" value="ECO:0007669"/>
    <property type="project" value="InterPro"/>
</dbReference>
<gene>
    <name evidence="9" type="ORF">CNEO_41486</name>
</gene>
<dbReference type="InterPro" id="IPR051393">
    <property type="entry name" value="ABC_transporter_permease"/>
</dbReference>
<organism evidence="9 10">
    <name type="scientific">Clostridium neonatale</name>
    <dbReference type="NCBI Taxonomy" id="137838"/>
    <lineage>
        <taxon>Bacteria</taxon>
        <taxon>Bacillati</taxon>
        <taxon>Bacillota</taxon>
        <taxon>Clostridia</taxon>
        <taxon>Eubacteriales</taxon>
        <taxon>Clostridiaceae</taxon>
        <taxon>Clostridium</taxon>
    </lineage>
</organism>
<dbReference type="Gene3D" id="1.10.3720.10">
    <property type="entry name" value="MetI-like"/>
    <property type="match status" value="1"/>
</dbReference>
<dbReference type="InterPro" id="IPR000515">
    <property type="entry name" value="MetI-like"/>
</dbReference>
<feature type="transmembrane region" description="Helical" evidence="7">
    <location>
        <begin position="139"/>
        <end position="159"/>
    </location>
</feature>
<comment type="subcellular location">
    <subcellularLocation>
        <location evidence="1 7">Cell membrane</location>
        <topology evidence="1 7">Multi-pass membrane protein</topology>
    </subcellularLocation>
</comment>
<reference evidence="9" key="1">
    <citation type="submission" date="2021-10" db="EMBL/GenBank/DDBJ databases">
        <authorList>
            <person name="Mesa V."/>
        </authorList>
    </citation>
    <scope>NUCLEOTIDE SEQUENCE</scope>
    <source>
        <strain evidence="9">CC3_PB</strain>
    </source>
</reference>
<dbReference type="Proteomes" id="UP000789738">
    <property type="component" value="Unassembled WGS sequence"/>
</dbReference>
<dbReference type="Pfam" id="PF00528">
    <property type="entry name" value="BPD_transp_1"/>
    <property type="match status" value="1"/>
</dbReference>
<feature type="domain" description="ABC transmembrane type-1" evidence="8">
    <location>
        <begin position="1"/>
        <end position="189"/>
    </location>
</feature>
<accession>A0AA86MIV1</accession>
<dbReference type="SUPFAM" id="SSF161098">
    <property type="entry name" value="MetI-like"/>
    <property type="match status" value="1"/>
</dbReference>
<feature type="transmembrane region" description="Helical" evidence="7">
    <location>
        <begin position="171"/>
        <end position="190"/>
    </location>
</feature>
<keyword evidence="6 7" id="KW-0472">Membrane</keyword>
<keyword evidence="2 7" id="KW-0813">Transport</keyword>
<dbReference type="InterPro" id="IPR035906">
    <property type="entry name" value="MetI-like_sf"/>
</dbReference>
<feature type="transmembrane region" description="Helical" evidence="7">
    <location>
        <begin position="64"/>
        <end position="88"/>
    </location>
</feature>
<evidence type="ECO:0000256" key="3">
    <source>
        <dbReference type="ARBA" id="ARBA00022475"/>
    </source>
</evidence>
<evidence type="ECO:0000256" key="6">
    <source>
        <dbReference type="ARBA" id="ARBA00023136"/>
    </source>
</evidence>
<dbReference type="PANTHER" id="PTHR30193">
    <property type="entry name" value="ABC TRANSPORTER PERMEASE PROTEIN"/>
    <property type="match status" value="1"/>
</dbReference>
<dbReference type="PANTHER" id="PTHR30193:SF1">
    <property type="entry name" value="ABC TRANSPORTER PERMEASE PROTEIN YESP-RELATED"/>
    <property type="match status" value="1"/>
</dbReference>
<feature type="transmembrane region" description="Helical" evidence="7">
    <location>
        <begin position="109"/>
        <end position="133"/>
    </location>
</feature>
<evidence type="ECO:0000256" key="7">
    <source>
        <dbReference type="RuleBase" id="RU363032"/>
    </source>
</evidence>
<keyword evidence="5 7" id="KW-1133">Transmembrane helix</keyword>
<evidence type="ECO:0000256" key="4">
    <source>
        <dbReference type="ARBA" id="ARBA00022692"/>
    </source>
</evidence>
<evidence type="ECO:0000313" key="9">
    <source>
        <dbReference type="EMBL" id="CAG9704829.1"/>
    </source>
</evidence>
<comment type="similarity">
    <text evidence="7">Belongs to the binding-protein-dependent transport system permease family.</text>
</comment>
<name>A0AA86MIV1_9CLOT</name>
<evidence type="ECO:0000256" key="1">
    <source>
        <dbReference type="ARBA" id="ARBA00004651"/>
    </source>
</evidence>
<comment type="caution">
    <text evidence="9">The sequence shown here is derived from an EMBL/GenBank/DDBJ whole genome shotgun (WGS) entry which is preliminary data.</text>
</comment>
<evidence type="ECO:0000313" key="10">
    <source>
        <dbReference type="Proteomes" id="UP000789738"/>
    </source>
</evidence>
<protein>
    <submittedName>
        <fullName evidence="9">ABC transporter, permease component</fullName>
    </submittedName>
</protein>
<keyword evidence="3" id="KW-1003">Cell membrane</keyword>
<evidence type="ECO:0000256" key="5">
    <source>
        <dbReference type="ARBA" id="ARBA00022989"/>
    </source>
</evidence>
<dbReference type="RefSeq" id="WP_342350327.1">
    <property type="nucleotide sequence ID" value="NZ_CAKJVE010000004.1"/>
</dbReference>
<dbReference type="GO" id="GO:0005886">
    <property type="term" value="C:plasma membrane"/>
    <property type="evidence" value="ECO:0007669"/>
    <property type="project" value="UniProtKB-SubCell"/>
</dbReference>
<dbReference type="CDD" id="cd06261">
    <property type="entry name" value="TM_PBP2"/>
    <property type="match status" value="1"/>
</dbReference>
<dbReference type="EMBL" id="CAKJVE010000004">
    <property type="protein sequence ID" value="CAG9704829.1"/>
    <property type="molecule type" value="Genomic_DNA"/>
</dbReference>
<keyword evidence="4 7" id="KW-0812">Transmembrane</keyword>
<evidence type="ECO:0000256" key="2">
    <source>
        <dbReference type="ARBA" id="ARBA00022448"/>
    </source>
</evidence>
<sequence>MLLNSDVKGKGIFRTIFYLPTIVPVAASSMIWIWLMDPDLGLLNNVLGAVGLPTSKWIFDEKTVIPSLILMSLWTVGSTVIIFLAGLQDVPNQLYEAVEIDGGNAFHKFINITLPMITPTLFFNLVMGFINGFQVFTQAYIMTAGGPNNASLFYAFYLYKEAFSNFRMGNASALAWVLFLIISIFTFIIFKTSKWVYYEGDGK</sequence>
<evidence type="ECO:0000259" key="8">
    <source>
        <dbReference type="PROSITE" id="PS50928"/>
    </source>
</evidence>
<dbReference type="AlphaFoldDB" id="A0AA86MIV1"/>